<dbReference type="GO" id="GO:0016787">
    <property type="term" value="F:hydrolase activity"/>
    <property type="evidence" value="ECO:0007669"/>
    <property type="project" value="UniProtKB-KW"/>
</dbReference>
<dbReference type="Gene3D" id="3.60.110.10">
    <property type="entry name" value="Carbon-nitrogen hydrolase"/>
    <property type="match status" value="1"/>
</dbReference>
<reference evidence="3 4" key="1">
    <citation type="submission" date="2019-03" db="EMBL/GenBank/DDBJ databases">
        <authorList>
            <consortium name="Pathogen Informatics"/>
        </authorList>
    </citation>
    <scope>NUCLEOTIDE SEQUENCE [LARGE SCALE GENOMIC DNA]</scope>
    <source>
        <strain evidence="3 4">NCTC12126</strain>
    </source>
</reference>
<comment type="similarity">
    <text evidence="1">Belongs to the carbon-nitrogen hydrolase superfamily. NIT1/NIT2 family.</text>
</comment>
<evidence type="ECO:0000313" key="4">
    <source>
        <dbReference type="Proteomes" id="UP000351155"/>
    </source>
</evidence>
<dbReference type="RefSeq" id="WP_141113795.1">
    <property type="nucleotide sequence ID" value="NZ_CBIFWU010000016.1"/>
</dbReference>
<accession>A0A484WYR3</accession>
<dbReference type="InterPro" id="IPR003010">
    <property type="entry name" value="C-N_Hydrolase"/>
</dbReference>
<sequence>MYVAVGQFAVTPDWQVNAQKCVSLMAQAQQKGAAMLVLPEALLARDDNDPDLSVKSAQSLEGPFLKRLLAESEGNALTTILTIHVPSTSGRAVNTLVAIRAGEVIARYAKLHLYDAFSIQESRLVDPGDRVPPLIDIQGVKVGLMTCYDIRFPELALNLALQGADVLVLPAAWVKGPLKEHHWATLLAARALDTTCYVVAAGECGNKNIGQSRVIDPLGVTIAAAAEAPALLLTEVNSERIALARQQLPVLRNRRFAPPQLL</sequence>
<dbReference type="PANTHER" id="PTHR23088">
    <property type="entry name" value="NITRILASE-RELATED"/>
    <property type="match status" value="1"/>
</dbReference>
<dbReference type="NCBIfam" id="NF033621">
    <property type="entry name" value="de_GSH_amidase"/>
    <property type="match status" value="1"/>
</dbReference>
<keyword evidence="3" id="KW-0378">Hydrolase</keyword>
<evidence type="ECO:0000259" key="2">
    <source>
        <dbReference type="PROSITE" id="PS50263"/>
    </source>
</evidence>
<dbReference type="SUPFAM" id="SSF56317">
    <property type="entry name" value="Carbon-nitrogen hydrolase"/>
    <property type="match status" value="1"/>
</dbReference>
<protein>
    <submittedName>
        <fullName evidence="3">Hydrolase ybeM</fullName>
        <ecNumber evidence="3">3.5.1.100</ecNumber>
    </submittedName>
</protein>
<dbReference type="InterPro" id="IPR001110">
    <property type="entry name" value="UPF0012_CS"/>
</dbReference>
<dbReference type="InterPro" id="IPR036526">
    <property type="entry name" value="C-N_Hydrolase_sf"/>
</dbReference>
<evidence type="ECO:0000256" key="1">
    <source>
        <dbReference type="ARBA" id="ARBA00010613"/>
    </source>
</evidence>
<evidence type="ECO:0000313" key="3">
    <source>
        <dbReference type="EMBL" id="VFS16751.1"/>
    </source>
</evidence>
<gene>
    <name evidence="3" type="primary">ramA_2</name>
    <name evidence="3" type="ORF">NCTC12126_01512</name>
</gene>
<feature type="domain" description="CN hydrolase" evidence="2">
    <location>
        <begin position="1"/>
        <end position="238"/>
    </location>
</feature>
<proteinExistence type="inferred from homology"/>
<dbReference type="EMBL" id="CAADIW010000007">
    <property type="protein sequence ID" value="VFS16751.1"/>
    <property type="molecule type" value="Genomic_DNA"/>
</dbReference>
<organism evidence="3 4">
    <name type="scientific">Enterobacter cancerogenus</name>
    <dbReference type="NCBI Taxonomy" id="69218"/>
    <lineage>
        <taxon>Bacteria</taxon>
        <taxon>Pseudomonadati</taxon>
        <taxon>Pseudomonadota</taxon>
        <taxon>Gammaproteobacteria</taxon>
        <taxon>Enterobacterales</taxon>
        <taxon>Enterobacteriaceae</taxon>
        <taxon>Enterobacter</taxon>
        <taxon>Enterobacter cloacae complex</taxon>
    </lineage>
</organism>
<dbReference type="EC" id="3.5.1.100" evidence="3"/>
<dbReference type="Proteomes" id="UP000351155">
    <property type="component" value="Unassembled WGS sequence"/>
</dbReference>
<dbReference type="AlphaFoldDB" id="A0A484WYR3"/>
<name>A0A484WYR3_9ENTR</name>
<dbReference type="PROSITE" id="PS50263">
    <property type="entry name" value="CN_HYDROLASE"/>
    <property type="match status" value="1"/>
</dbReference>
<dbReference type="InterPro" id="IPR047999">
    <property type="entry name" value="De_GSH_amidase"/>
</dbReference>
<dbReference type="CDD" id="cd07581">
    <property type="entry name" value="nitrilase_3"/>
    <property type="match status" value="1"/>
</dbReference>
<dbReference type="PROSITE" id="PS01227">
    <property type="entry name" value="UPF0012"/>
    <property type="match status" value="1"/>
</dbReference>
<dbReference type="PANTHER" id="PTHR23088:SF27">
    <property type="entry name" value="DEAMINATED GLUTATHIONE AMIDASE"/>
    <property type="match status" value="1"/>
</dbReference>
<dbReference type="Pfam" id="PF00795">
    <property type="entry name" value="CN_hydrolase"/>
    <property type="match status" value="1"/>
</dbReference>